<dbReference type="RefSeq" id="WP_386834292.1">
    <property type="nucleotide sequence ID" value="NZ_JBHUNP010000001.1"/>
</dbReference>
<dbReference type="InterPro" id="IPR018490">
    <property type="entry name" value="cNMP-bd_dom_sf"/>
</dbReference>
<keyword evidence="1" id="KW-0805">Transcription regulation</keyword>
<evidence type="ECO:0000313" key="5">
    <source>
        <dbReference type="EMBL" id="MFD2648927.1"/>
    </source>
</evidence>
<keyword evidence="2" id="KW-0238">DNA-binding</keyword>
<evidence type="ECO:0000313" key="6">
    <source>
        <dbReference type="Proteomes" id="UP001597521"/>
    </source>
</evidence>
<feature type="domain" description="HTH crp-type" evidence="4">
    <location>
        <begin position="159"/>
        <end position="233"/>
    </location>
</feature>
<keyword evidence="3" id="KW-0804">Transcription</keyword>
<comment type="caution">
    <text evidence="5">The sequence shown here is derived from an EMBL/GenBank/DDBJ whole genome shotgun (WGS) entry which is preliminary data.</text>
</comment>
<sequence>MAAFDIANPATNGAPQQQLGGPIVFGRLQSLGRLPAEDIAALASAKWRRRILDPREEFDPSGHLCLVGSGWACRYRKQQSQRQLVSLVLPGDICDFGFLTGSRQRARFAAVSRTTIIQIDPDGLAGLSETHPRILASILANIAIEGAIAEELLVSLGRRTALERVAHLLCELHVRLDRLGLARNGQFEFPLTQAEVGEYLGLSTVHVNRTLQVLRHRELIRSSAGRIQILKLDELREVAGFDPSYLETTPPRETIAFDA</sequence>
<accession>A0ABW5QMX9</accession>
<reference evidence="6" key="1">
    <citation type="journal article" date="2019" name="Int. J. Syst. Evol. Microbiol.">
        <title>The Global Catalogue of Microorganisms (GCM) 10K type strain sequencing project: providing services to taxonomists for standard genome sequencing and annotation.</title>
        <authorList>
            <consortium name="The Broad Institute Genomics Platform"/>
            <consortium name="The Broad Institute Genome Sequencing Center for Infectious Disease"/>
            <person name="Wu L."/>
            <person name="Ma J."/>
        </authorList>
    </citation>
    <scope>NUCLEOTIDE SEQUENCE [LARGE SCALE GENOMIC DNA]</scope>
    <source>
        <strain evidence="6">CCM 7427</strain>
    </source>
</reference>
<evidence type="ECO:0000256" key="3">
    <source>
        <dbReference type="ARBA" id="ARBA00023163"/>
    </source>
</evidence>
<dbReference type="InterPro" id="IPR036390">
    <property type="entry name" value="WH_DNA-bd_sf"/>
</dbReference>
<keyword evidence="6" id="KW-1185">Reference proteome</keyword>
<dbReference type="InterPro" id="IPR000595">
    <property type="entry name" value="cNMP-bd_dom"/>
</dbReference>
<dbReference type="InterPro" id="IPR036388">
    <property type="entry name" value="WH-like_DNA-bd_sf"/>
</dbReference>
<dbReference type="EMBL" id="JBHUNP010000001">
    <property type="protein sequence ID" value="MFD2648927.1"/>
    <property type="molecule type" value="Genomic_DNA"/>
</dbReference>
<dbReference type="PROSITE" id="PS51063">
    <property type="entry name" value="HTH_CRP_2"/>
    <property type="match status" value="1"/>
</dbReference>
<evidence type="ECO:0000259" key="4">
    <source>
        <dbReference type="PROSITE" id="PS51063"/>
    </source>
</evidence>
<evidence type="ECO:0000256" key="2">
    <source>
        <dbReference type="ARBA" id="ARBA00023125"/>
    </source>
</evidence>
<organism evidence="5 6">
    <name type="scientific">Devosia albogilva</name>
    <dbReference type="NCBI Taxonomy" id="429726"/>
    <lineage>
        <taxon>Bacteria</taxon>
        <taxon>Pseudomonadati</taxon>
        <taxon>Pseudomonadota</taxon>
        <taxon>Alphaproteobacteria</taxon>
        <taxon>Hyphomicrobiales</taxon>
        <taxon>Devosiaceae</taxon>
        <taxon>Devosia</taxon>
    </lineage>
</organism>
<dbReference type="Pfam" id="PF00027">
    <property type="entry name" value="cNMP_binding"/>
    <property type="match status" value="1"/>
</dbReference>
<dbReference type="SUPFAM" id="SSF51206">
    <property type="entry name" value="cAMP-binding domain-like"/>
    <property type="match status" value="1"/>
</dbReference>
<name>A0ABW5QMX9_9HYPH</name>
<dbReference type="SMART" id="SM00419">
    <property type="entry name" value="HTH_CRP"/>
    <property type="match status" value="1"/>
</dbReference>
<dbReference type="Gene3D" id="2.60.120.10">
    <property type="entry name" value="Jelly Rolls"/>
    <property type="match status" value="1"/>
</dbReference>
<proteinExistence type="predicted"/>
<dbReference type="Pfam" id="PF13545">
    <property type="entry name" value="HTH_Crp_2"/>
    <property type="match status" value="1"/>
</dbReference>
<dbReference type="InterPro" id="IPR014710">
    <property type="entry name" value="RmlC-like_jellyroll"/>
</dbReference>
<protein>
    <submittedName>
        <fullName evidence="5">Crp/Fnr family transcriptional regulator</fullName>
    </submittedName>
</protein>
<gene>
    <name evidence="5" type="ORF">ACFSX5_14150</name>
</gene>
<evidence type="ECO:0000256" key="1">
    <source>
        <dbReference type="ARBA" id="ARBA00023015"/>
    </source>
</evidence>
<dbReference type="Gene3D" id="1.10.10.10">
    <property type="entry name" value="Winged helix-like DNA-binding domain superfamily/Winged helix DNA-binding domain"/>
    <property type="match status" value="1"/>
</dbReference>
<dbReference type="InterPro" id="IPR012318">
    <property type="entry name" value="HTH_CRP"/>
</dbReference>
<dbReference type="SUPFAM" id="SSF46785">
    <property type="entry name" value="Winged helix' DNA-binding domain"/>
    <property type="match status" value="1"/>
</dbReference>
<dbReference type="Proteomes" id="UP001597521">
    <property type="component" value="Unassembled WGS sequence"/>
</dbReference>